<dbReference type="Pfam" id="PF02578">
    <property type="entry name" value="Cu-oxidase_4"/>
    <property type="match status" value="1"/>
</dbReference>
<evidence type="ECO:0000256" key="7">
    <source>
        <dbReference type="ARBA" id="ARBA00022833"/>
    </source>
</evidence>
<keyword evidence="8" id="KW-0186">Copper</keyword>
<evidence type="ECO:0000256" key="8">
    <source>
        <dbReference type="ARBA" id="ARBA00023008"/>
    </source>
</evidence>
<evidence type="ECO:0000256" key="3">
    <source>
        <dbReference type="ARBA" id="ARBA00007353"/>
    </source>
</evidence>
<evidence type="ECO:0000256" key="5">
    <source>
        <dbReference type="ARBA" id="ARBA00022723"/>
    </source>
</evidence>
<evidence type="ECO:0000256" key="1">
    <source>
        <dbReference type="ARBA" id="ARBA00000553"/>
    </source>
</evidence>
<evidence type="ECO:0000256" key="11">
    <source>
        <dbReference type="ARBA" id="ARBA00049893"/>
    </source>
</evidence>
<proteinExistence type="inferred from homology"/>
<keyword evidence="4" id="KW-0808">Transferase</keyword>
<dbReference type="RefSeq" id="WP_291794791.1">
    <property type="nucleotide sequence ID" value="NZ_BAAAPZ010000019.1"/>
</dbReference>
<dbReference type="SUPFAM" id="SSF64438">
    <property type="entry name" value="CNF1/YfiH-like putative cysteine hydrolases"/>
    <property type="match status" value="1"/>
</dbReference>
<dbReference type="InterPro" id="IPR011324">
    <property type="entry name" value="Cytotoxic_necrot_fac-like_cat"/>
</dbReference>
<evidence type="ECO:0000256" key="9">
    <source>
        <dbReference type="ARBA" id="ARBA00047989"/>
    </source>
</evidence>
<keyword evidence="6" id="KW-0378">Hydrolase</keyword>
<evidence type="ECO:0000256" key="12">
    <source>
        <dbReference type="RuleBase" id="RU361274"/>
    </source>
</evidence>
<evidence type="ECO:0000256" key="2">
    <source>
        <dbReference type="ARBA" id="ARBA00003215"/>
    </source>
</evidence>
<dbReference type="InterPro" id="IPR003730">
    <property type="entry name" value="Cu_polyphenol_OxRdtase"/>
</dbReference>
<gene>
    <name evidence="13" type="primary">pgeF</name>
    <name evidence="13" type="ORF">GCM10009823_32740</name>
</gene>
<comment type="catalytic activity">
    <reaction evidence="9">
        <text>adenosine + H2O + H(+) = inosine + NH4(+)</text>
        <dbReference type="Rhea" id="RHEA:24408"/>
        <dbReference type="ChEBI" id="CHEBI:15377"/>
        <dbReference type="ChEBI" id="CHEBI:15378"/>
        <dbReference type="ChEBI" id="CHEBI:16335"/>
        <dbReference type="ChEBI" id="CHEBI:17596"/>
        <dbReference type="ChEBI" id="CHEBI:28938"/>
        <dbReference type="EC" id="3.5.4.4"/>
    </reaction>
    <physiologicalReaction direction="left-to-right" evidence="9">
        <dbReference type="Rhea" id="RHEA:24409"/>
    </physiologicalReaction>
</comment>
<protein>
    <recommendedName>
        <fullName evidence="12">Purine nucleoside phosphorylase</fullName>
    </recommendedName>
</protein>
<dbReference type="Gene3D" id="3.60.140.10">
    <property type="entry name" value="CNF1/YfiH-like putative cysteine hydrolases"/>
    <property type="match status" value="1"/>
</dbReference>
<evidence type="ECO:0000313" key="13">
    <source>
        <dbReference type="EMBL" id="GAA2106572.1"/>
    </source>
</evidence>
<keyword evidence="5" id="KW-0479">Metal-binding</keyword>
<evidence type="ECO:0000256" key="10">
    <source>
        <dbReference type="ARBA" id="ARBA00048968"/>
    </source>
</evidence>
<comment type="catalytic activity">
    <reaction evidence="10">
        <text>adenosine + phosphate = alpha-D-ribose 1-phosphate + adenine</text>
        <dbReference type="Rhea" id="RHEA:27642"/>
        <dbReference type="ChEBI" id="CHEBI:16335"/>
        <dbReference type="ChEBI" id="CHEBI:16708"/>
        <dbReference type="ChEBI" id="CHEBI:43474"/>
        <dbReference type="ChEBI" id="CHEBI:57720"/>
        <dbReference type="EC" id="2.4.2.1"/>
    </reaction>
    <physiologicalReaction direction="left-to-right" evidence="10">
        <dbReference type="Rhea" id="RHEA:27643"/>
    </physiologicalReaction>
</comment>
<comment type="similarity">
    <text evidence="3 12">Belongs to the purine nucleoside phosphorylase YfiH/LACC1 family.</text>
</comment>
<evidence type="ECO:0000256" key="4">
    <source>
        <dbReference type="ARBA" id="ARBA00022679"/>
    </source>
</evidence>
<comment type="caution">
    <text evidence="13">The sequence shown here is derived from an EMBL/GenBank/DDBJ whole genome shotgun (WGS) entry which is preliminary data.</text>
</comment>
<keyword evidence="14" id="KW-1185">Reference proteome</keyword>
<reference evidence="13 14" key="1">
    <citation type="journal article" date="2019" name="Int. J. Syst. Evol. Microbiol.">
        <title>The Global Catalogue of Microorganisms (GCM) 10K type strain sequencing project: providing services to taxonomists for standard genome sequencing and annotation.</title>
        <authorList>
            <consortium name="The Broad Institute Genomics Platform"/>
            <consortium name="The Broad Institute Genome Sequencing Center for Infectious Disease"/>
            <person name="Wu L."/>
            <person name="Ma J."/>
        </authorList>
    </citation>
    <scope>NUCLEOTIDE SEQUENCE [LARGE SCALE GENOMIC DNA]</scope>
    <source>
        <strain evidence="13 14">JCM 15900</strain>
    </source>
</reference>
<accession>A0ABN2X7B5</accession>
<evidence type="ECO:0000256" key="6">
    <source>
        <dbReference type="ARBA" id="ARBA00022801"/>
    </source>
</evidence>
<keyword evidence="7" id="KW-0862">Zinc</keyword>
<name>A0ABN2X7B5_9MICO</name>
<comment type="catalytic activity">
    <reaction evidence="11">
        <text>S-methyl-5'-thioadenosine + phosphate = 5-(methylsulfanyl)-alpha-D-ribose 1-phosphate + adenine</text>
        <dbReference type="Rhea" id="RHEA:11852"/>
        <dbReference type="ChEBI" id="CHEBI:16708"/>
        <dbReference type="ChEBI" id="CHEBI:17509"/>
        <dbReference type="ChEBI" id="CHEBI:43474"/>
        <dbReference type="ChEBI" id="CHEBI:58533"/>
        <dbReference type="EC" id="2.4.2.28"/>
    </reaction>
    <physiologicalReaction direction="left-to-right" evidence="11">
        <dbReference type="Rhea" id="RHEA:11853"/>
    </physiologicalReaction>
</comment>
<evidence type="ECO:0000313" key="14">
    <source>
        <dbReference type="Proteomes" id="UP001500984"/>
    </source>
</evidence>
<dbReference type="PANTHER" id="PTHR30616">
    <property type="entry name" value="UNCHARACTERIZED PROTEIN YFIH"/>
    <property type="match status" value="1"/>
</dbReference>
<dbReference type="Proteomes" id="UP001500984">
    <property type="component" value="Unassembled WGS sequence"/>
</dbReference>
<dbReference type="InterPro" id="IPR038371">
    <property type="entry name" value="Cu_polyphenol_OxRdtase_sf"/>
</dbReference>
<comment type="catalytic activity">
    <reaction evidence="1">
        <text>inosine + phosphate = alpha-D-ribose 1-phosphate + hypoxanthine</text>
        <dbReference type="Rhea" id="RHEA:27646"/>
        <dbReference type="ChEBI" id="CHEBI:17368"/>
        <dbReference type="ChEBI" id="CHEBI:17596"/>
        <dbReference type="ChEBI" id="CHEBI:43474"/>
        <dbReference type="ChEBI" id="CHEBI:57720"/>
        <dbReference type="EC" id="2.4.2.1"/>
    </reaction>
    <physiologicalReaction direction="left-to-right" evidence="1">
        <dbReference type="Rhea" id="RHEA:27647"/>
    </physiologicalReaction>
</comment>
<dbReference type="EMBL" id="BAAAPZ010000019">
    <property type="protein sequence ID" value="GAA2106572.1"/>
    <property type="molecule type" value="Genomic_DNA"/>
</dbReference>
<dbReference type="CDD" id="cd16833">
    <property type="entry name" value="YfiH"/>
    <property type="match status" value="1"/>
</dbReference>
<comment type="function">
    <text evidence="2">Purine nucleoside enzyme that catalyzes the phosphorolysis of adenosine and inosine nucleosides, yielding D-ribose 1-phosphate and the respective free bases, adenine and hypoxanthine. Also catalyzes the phosphorolysis of S-methyl-5'-thioadenosine into adenine and S-methyl-5-thio-alpha-D-ribose 1-phosphate. Also has adenosine deaminase activity.</text>
</comment>
<dbReference type="NCBIfam" id="TIGR00726">
    <property type="entry name" value="peptidoglycan editing factor PgeF"/>
    <property type="match status" value="1"/>
</dbReference>
<organism evidence="13 14">
    <name type="scientific">Brevibacterium salitolerans</name>
    <dbReference type="NCBI Taxonomy" id="1403566"/>
    <lineage>
        <taxon>Bacteria</taxon>
        <taxon>Bacillati</taxon>
        <taxon>Actinomycetota</taxon>
        <taxon>Actinomycetes</taxon>
        <taxon>Micrococcales</taxon>
        <taxon>Brevibacteriaceae</taxon>
        <taxon>Brevibacterium</taxon>
    </lineage>
</organism>
<dbReference type="PANTHER" id="PTHR30616:SF2">
    <property type="entry name" value="PURINE NUCLEOSIDE PHOSPHORYLASE LACC1"/>
    <property type="match status" value="1"/>
</dbReference>
<sequence length="253" mass="25529">MLLSRLAVGAAGSGGRAQFALTDRHGGYSTGPHGSLNLARHVGDDPAAVAANRSLLGSALGLSRVSYVSQVHGTHVHEVTAEDAAALTAQGGEETDAVSADAQVTRVPGVGLAVLVADCTPVLLADPAAGVAGVAHAGRAGMAAGVIARVVEAMRDLGATELSAVIGPSISSRRYEVPAALRAEVAAVEPVTAAVSLTGTPALDVAAGTAEQLHRHGVRIAHWSSACTYASEDLYSYRRDGVTGRFAGLAWLD</sequence>